<accession>A0A816Y599</accession>
<dbReference type="AlphaFoldDB" id="A0A816Y599"/>
<sequence>MMDWRLLIDAAKGETNLLNLARFHHSDFDKVTPHKNNVLHIAAKHQRFNNDGTCLLKKKFRNRECHSST</sequence>
<protein>
    <submittedName>
        <fullName evidence="1">(rape) hypothetical protein</fullName>
    </submittedName>
</protein>
<proteinExistence type="predicted"/>
<reference evidence="1" key="1">
    <citation type="submission" date="2021-01" db="EMBL/GenBank/DDBJ databases">
        <authorList>
            <consortium name="Genoscope - CEA"/>
            <person name="William W."/>
        </authorList>
    </citation>
    <scope>NUCLEOTIDE SEQUENCE</scope>
</reference>
<evidence type="ECO:0000313" key="1">
    <source>
        <dbReference type="EMBL" id="CAF2153395.1"/>
    </source>
</evidence>
<organism evidence="1">
    <name type="scientific">Brassica napus</name>
    <name type="common">Rape</name>
    <dbReference type="NCBI Taxonomy" id="3708"/>
    <lineage>
        <taxon>Eukaryota</taxon>
        <taxon>Viridiplantae</taxon>
        <taxon>Streptophyta</taxon>
        <taxon>Embryophyta</taxon>
        <taxon>Tracheophyta</taxon>
        <taxon>Spermatophyta</taxon>
        <taxon>Magnoliopsida</taxon>
        <taxon>eudicotyledons</taxon>
        <taxon>Gunneridae</taxon>
        <taxon>Pentapetalae</taxon>
        <taxon>rosids</taxon>
        <taxon>malvids</taxon>
        <taxon>Brassicales</taxon>
        <taxon>Brassicaceae</taxon>
        <taxon>Brassiceae</taxon>
        <taxon>Brassica</taxon>
    </lineage>
</organism>
<dbReference type="Proteomes" id="UP001295469">
    <property type="component" value="Chromosome A01"/>
</dbReference>
<gene>
    <name evidence="1" type="ORF">DARMORV10_A01P32100.1</name>
</gene>
<name>A0A816Y599_BRANA</name>
<dbReference type="EMBL" id="HG994355">
    <property type="protein sequence ID" value="CAF2153395.1"/>
    <property type="molecule type" value="Genomic_DNA"/>
</dbReference>